<dbReference type="AlphaFoldDB" id="R7SR30"/>
<dbReference type="InterPro" id="IPR018247">
    <property type="entry name" value="EF_Hand_1_Ca_BS"/>
</dbReference>
<feature type="region of interest" description="Disordered" evidence="1">
    <location>
        <begin position="1"/>
        <end position="88"/>
    </location>
</feature>
<dbReference type="RefSeq" id="XP_007368732.1">
    <property type="nucleotide sequence ID" value="XM_007368670.1"/>
</dbReference>
<dbReference type="Proteomes" id="UP000053319">
    <property type="component" value="Unassembled WGS sequence"/>
</dbReference>
<evidence type="ECO:0008006" key="4">
    <source>
        <dbReference type="Google" id="ProtNLM"/>
    </source>
</evidence>
<proteinExistence type="predicted"/>
<protein>
    <recommendedName>
        <fullName evidence="4">EF-hand domain-containing protein</fullName>
    </recommendedName>
</protein>
<organism evidence="2 3">
    <name type="scientific">Dichomitus squalens (strain LYAD-421)</name>
    <name type="common">Western red white-rot fungus</name>
    <dbReference type="NCBI Taxonomy" id="732165"/>
    <lineage>
        <taxon>Eukaryota</taxon>
        <taxon>Fungi</taxon>
        <taxon>Dikarya</taxon>
        <taxon>Basidiomycota</taxon>
        <taxon>Agaricomycotina</taxon>
        <taxon>Agaricomycetes</taxon>
        <taxon>Polyporales</taxon>
        <taxon>Polyporaceae</taxon>
        <taxon>Dichomitus</taxon>
    </lineage>
</organism>
<dbReference type="HOGENOM" id="CLU_296658_0_0_1"/>
<feature type="compositionally biased region" description="Basic residues" evidence="1">
    <location>
        <begin position="1"/>
        <end position="16"/>
    </location>
</feature>
<evidence type="ECO:0000313" key="3">
    <source>
        <dbReference type="Proteomes" id="UP000053319"/>
    </source>
</evidence>
<reference evidence="2 3" key="1">
    <citation type="journal article" date="2012" name="Science">
        <title>The Paleozoic origin of enzymatic lignin decomposition reconstructed from 31 fungal genomes.</title>
        <authorList>
            <person name="Floudas D."/>
            <person name="Binder M."/>
            <person name="Riley R."/>
            <person name="Barry K."/>
            <person name="Blanchette R.A."/>
            <person name="Henrissat B."/>
            <person name="Martinez A.T."/>
            <person name="Otillar R."/>
            <person name="Spatafora J.W."/>
            <person name="Yadav J.S."/>
            <person name="Aerts A."/>
            <person name="Benoit I."/>
            <person name="Boyd A."/>
            <person name="Carlson A."/>
            <person name="Copeland A."/>
            <person name="Coutinho P.M."/>
            <person name="de Vries R.P."/>
            <person name="Ferreira P."/>
            <person name="Findley K."/>
            <person name="Foster B."/>
            <person name="Gaskell J."/>
            <person name="Glotzer D."/>
            <person name="Gorecki P."/>
            <person name="Heitman J."/>
            <person name="Hesse C."/>
            <person name="Hori C."/>
            <person name="Igarashi K."/>
            <person name="Jurgens J.A."/>
            <person name="Kallen N."/>
            <person name="Kersten P."/>
            <person name="Kohler A."/>
            <person name="Kuees U."/>
            <person name="Kumar T.K.A."/>
            <person name="Kuo A."/>
            <person name="LaButti K."/>
            <person name="Larrondo L.F."/>
            <person name="Lindquist E."/>
            <person name="Ling A."/>
            <person name="Lombard V."/>
            <person name="Lucas S."/>
            <person name="Lundell T."/>
            <person name="Martin R."/>
            <person name="McLaughlin D.J."/>
            <person name="Morgenstern I."/>
            <person name="Morin E."/>
            <person name="Murat C."/>
            <person name="Nagy L.G."/>
            <person name="Nolan M."/>
            <person name="Ohm R.A."/>
            <person name="Patyshakuliyeva A."/>
            <person name="Rokas A."/>
            <person name="Ruiz-Duenas F.J."/>
            <person name="Sabat G."/>
            <person name="Salamov A."/>
            <person name="Samejima M."/>
            <person name="Schmutz J."/>
            <person name="Slot J.C."/>
            <person name="St John F."/>
            <person name="Stenlid J."/>
            <person name="Sun H."/>
            <person name="Sun S."/>
            <person name="Syed K."/>
            <person name="Tsang A."/>
            <person name="Wiebenga A."/>
            <person name="Young D."/>
            <person name="Pisabarro A."/>
            <person name="Eastwood D.C."/>
            <person name="Martin F."/>
            <person name="Cullen D."/>
            <person name="Grigoriev I.V."/>
            <person name="Hibbett D.S."/>
        </authorList>
    </citation>
    <scope>NUCLEOTIDE SEQUENCE [LARGE SCALE GENOMIC DNA]</scope>
    <source>
        <strain evidence="2 3">LYAD-421 SS1</strain>
    </source>
</reference>
<dbReference type="PROSITE" id="PS00018">
    <property type="entry name" value="EF_HAND_1"/>
    <property type="match status" value="1"/>
</dbReference>
<sequence length="1017" mass="114937">MSLRSFAKRFHRSHSRQGKDPDSSVDQDGDESARTASATPESQASDPTASVTRPDPFPLPGPEATASMSMPVPESAPAPALGPPMHLHSMDGALAELTPMQGQLDSGPSMRKIDKALDTMGDRVTSLASQADRAMTVMNNVTAIANAAVQGDMAQKIERGIQRFADDLSWLMKALDEVARIHPVVTVAVLAFKAVYALESTRQENDRRVMTLYVEMKDMMMVMVQFGIENRTHIGLDGRPLKDRLEELAEKTAKNIKDCANLCDTFVKKKLLVKVFKGPVWAEKLSGFVQVFSDRKTDFQFALAMHTANSLTDVKRQTYEIQAKLDIVLGLFNKFISTDERRIALEIESKGGRAKVRQDDEALKSLIALEDTIRPQHLGGGEAPRDVVREKTTRNKIALAVDELKIELRQDVEDAVAKNFEAFTGKFELQVEVLQIALERYIRAENDRVIGAVTDAIKQGPHLKIKDLELRKIWQDMGWRGNVKARLFVLTLQDHYRDLFDNMAHAANPDAIANDEWALEYLGHSYLRPLMEAFDDDGSGYVSITEVNKLMDMRPSSLGWSIPHWLAYWAIGWQIASTWYINRIRAATSKMREALPSVLPLNRGDFDYHFTMHWPEAIAATVGFSECEDATLQDRFQEYIKSEEDRIRGNLEKIKYNIDSAETVLLVAGSGRIEKCFFPLVCLILEHDLRKVRMATRIVIVHTELMNMHTTLWHVLRALDRRYNEVSGLFAQKRLDEVEQLKHFASGLFLYIRPHNDLWSLANLRDGCFYISHEHEDGEEPLDSEGVQEQEILPVVDTTMFDEVHDEVEDDRVAPDPVKTILGEWNGFAYTDSRYPTRPVISLRFHHSQKDGDNFICAYGVEFDGDLYNASGTCRQSDDGTIQIEWTIHYPDDLDVHYNGVLLDEFTISGTRISGDDAESDWSFTLKRISAAHMTLRPSPSLLTQNRYRSLGIMRSRQPCTMSDGGSGPGRTSLKEGTFGDATWRRLSAESDLFRILLRRSTTPSSTGLEAYAHRRR</sequence>
<dbReference type="KEGG" id="dsq:DICSQDRAFT_182488"/>
<dbReference type="OrthoDB" id="2122982at2759"/>
<evidence type="ECO:0000313" key="2">
    <source>
        <dbReference type="EMBL" id="EJF58536.1"/>
    </source>
</evidence>
<accession>R7SR30</accession>
<dbReference type="OMA" id="ENDRRVM"/>
<feature type="compositionally biased region" description="Polar residues" evidence="1">
    <location>
        <begin position="34"/>
        <end position="51"/>
    </location>
</feature>
<feature type="region of interest" description="Disordered" evidence="1">
    <location>
        <begin position="957"/>
        <end position="977"/>
    </location>
</feature>
<name>R7SR30_DICSQ</name>
<evidence type="ECO:0000256" key="1">
    <source>
        <dbReference type="SAM" id="MobiDB-lite"/>
    </source>
</evidence>
<gene>
    <name evidence="2" type="ORF">DICSQDRAFT_182488</name>
</gene>
<dbReference type="GeneID" id="18841181"/>
<dbReference type="EMBL" id="JH719434">
    <property type="protein sequence ID" value="EJF58536.1"/>
    <property type="molecule type" value="Genomic_DNA"/>
</dbReference>